<evidence type="ECO:0000313" key="1">
    <source>
        <dbReference type="EMBL" id="KJA21265.1"/>
    </source>
</evidence>
<dbReference type="AlphaFoldDB" id="A0A0D2PN24"/>
<gene>
    <name evidence="1" type="ORF">HYPSUDRAFT_203042</name>
</gene>
<keyword evidence="2" id="KW-1185">Reference proteome</keyword>
<sequence length="98" mass="10979">MHFVVPYGHSLHTLSTPFKLTEDILICSYFNQNRYVSALVLSAFFAPRPRRRGGISLDRNRIGSGQIVLFAFAFPFVPAPCVPPSPEMAQRISVQDVL</sequence>
<accession>A0A0D2PN24</accession>
<dbReference type="EMBL" id="KN817559">
    <property type="protein sequence ID" value="KJA21265.1"/>
    <property type="molecule type" value="Genomic_DNA"/>
</dbReference>
<organism evidence="1 2">
    <name type="scientific">Hypholoma sublateritium (strain FD-334 SS-4)</name>
    <dbReference type="NCBI Taxonomy" id="945553"/>
    <lineage>
        <taxon>Eukaryota</taxon>
        <taxon>Fungi</taxon>
        <taxon>Dikarya</taxon>
        <taxon>Basidiomycota</taxon>
        <taxon>Agaricomycotina</taxon>
        <taxon>Agaricomycetes</taxon>
        <taxon>Agaricomycetidae</taxon>
        <taxon>Agaricales</taxon>
        <taxon>Agaricineae</taxon>
        <taxon>Strophariaceae</taxon>
        <taxon>Hypholoma</taxon>
    </lineage>
</organism>
<proteinExistence type="predicted"/>
<protein>
    <submittedName>
        <fullName evidence="1">Uncharacterized protein</fullName>
    </submittedName>
</protein>
<reference evidence="2" key="1">
    <citation type="submission" date="2014-04" db="EMBL/GenBank/DDBJ databases">
        <title>Evolutionary Origins and Diversification of the Mycorrhizal Mutualists.</title>
        <authorList>
            <consortium name="DOE Joint Genome Institute"/>
            <consortium name="Mycorrhizal Genomics Consortium"/>
            <person name="Kohler A."/>
            <person name="Kuo A."/>
            <person name="Nagy L.G."/>
            <person name="Floudas D."/>
            <person name="Copeland A."/>
            <person name="Barry K.W."/>
            <person name="Cichocki N."/>
            <person name="Veneault-Fourrey C."/>
            <person name="LaButti K."/>
            <person name="Lindquist E.A."/>
            <person name="Lipzen A."/>
            <person name="Lundell T."/>
            <person name="Morin E."/>
            <person name="Murat C."/>
            <person name="Riley R."/>
            <person name="Ohm R."/>
            <person name="Sun H."/>
            <person name="Tunlid A."/>
            <person name="Henrissat B."/>
            <person name="Grigoriev I.V."/>
            <person name="Hibbett D.S."/>
            <person name="Martin F."/>
        </authorList>
    </citation>
    <scope>NUCLEOTIDE SEQUENCE [LARGE SCALE GENOMIC DNA]</scope>
    <source>
        <strain evidence="2">FD-334 SS-4</strain>
    </source>
</reference>
<name>A0A0D2PN24_HYPSF</name>
<evidence type="ECO:0000313" key="2">
    <source>
        <dbReference type="Proteomes" id="UP000054270"/>
    </source>
</evidence>
<dbReference type="Proteomes" id="UP000054270">
    <property type="component" value="Unassembled WGS sequence"/>
</dbReference>